<evidence type="ECO:0000313" key="2">
    <source>
        <dbReference type="EMBL" id="KAF2137262.1"/>
    </source>
</evidence>
<dbReference type="InterPro" id="IPR036703">
    <property type="entry name" value="MOB_kinase_act_sf"/>
</dbReference>
<feature type="binding site" evidence="1">
    <location>
        <position position="116"/>
    </location>
    <ligand>
        <name>Zn(2+)</name>
        <dbReference type="ChEBI" id="CHEBI:29105"/>
    </ligand>
</feature>
<name>A0A6A6AZ92_9PEZI</name>
<keyword evidence="1" id="KW-0862">Zinc</keyword>
<dbReference type="SMART" id="SM01388">
    <property type="entry name" value="Mob1_phocein"/>
    <property type="match status" value="1"/>
</dbReference>
<gene>
    <name evidence="2" type="ORF">K452DRAFT_302023</name>
</gene>
<dbReference type="Pfam" id="PF03637">
    <property type="entry name" value="Mob1_phocein"/>
    <property type="match status" value="1"/>
</dbReference>
<sequence>MALSSVAQEFLAIIDRFGTIDMVVATIKYVYRYPKPLPLPASCNTAEARAGLERLDTPGANSPIAGGPTSLNAPLSQLTGHDWVGKSFGFQENFKEDIKSVYRQMMRCYAHLYHGHWLDPFWNLNAYKELNTCFIHLINVGKQFDHQPRKTHRGAGG</sequence>
<proteinExistence type="predicted"/>
<dbReference type="Gene3D" id="1.20.140.30">
    <property type="entry name" value="MOB kinase activator"/>
    <property type="match status" value="1"/>
</dbReference>
<dbReference type="OrthoDB" id="10261121at2759"/>
<dbReference type="PANTHER" id="PTHR22599">
    <property type="entry name" value="MPS ONE BINDER KINASE ACTIVATOR-LIKE MOB"/>
    <property type="match status" value="1"/>
</dbReference>
<feature type="binding site" evidence="1">
    <location>
        <position position="111"/>
    </location>
    <ligand>
        <name>Zn(2+)</name>
        <dbReference type="ChEBI" id="CHEBI:29105"/>
    </ligand>
</feature>
<dbReference type="EMBL" id="ML995504">
    <property type="protein sequence ID" value="KAF2137262.1"/>
    <property type="molecule type" value="Genomic_DNA"/>
</dbReference>
<reference evidence="2" key="1">
    <citation type="journal article" date="2020" name="Stud. Mycol.">
        <title>101 Dothideomycetes genomes: a test case for predicting lifestyles and emergence of pathogens.</title>
        <authorList>
            <person name="Haridas S."/>
            <person name="Albert R."/>
            <person name="Binder M."/>
            <person name="Bloem J."/>
            <person name="Labutti K."/>
            <person name="Salamov A."/>
            <person name="Andreopoulos B."/>
            <person name="Baker S."/>
            <person name="Barry K."/>
            <person name="Bills G."/>
            <person name="Bluhm B."/>
            <person name="Cannon C."/>
            <person name="Castanera R."/>
            <person name="Culley D."/>
            <person name="Daum C."/>
            <person name="Ezra D."/>
            <person name="Gonzalez J."/>
            <person name="Henrissat B."/>
            <person name="Kuo A."/>
            <person name="Liang C."/>
            <person name="Lipzen A."/>
            <person name="Lutzoni F."/>
            <person name="Magnuson J."/>
            <person name="Mondo S."/>
            <person name="Nolan M."/>
            <person name="Ohm R."/>
            <person name="Pangilinan J."/>
            <person name="Park H.-J."/>
            <person name="Ramirez L."/>
            <person name="Alfaro M."/>
            <person name="Sun H."/>
            <person name="Tritt A."/>
            <person name="Yoshinaga Y."/>
            <person name="Zwiers L.-H."/>
            <person name="Turgeon B."/>
            <person name="Goodwin S."/>
            <person name="Spatafora J."/>
            <person name="Crous P."/>
            <person name="Grigoriev I."/>
        </authorList>
    </citation>
    <scope>NUCLEOTIDE SEQUENCE</scope>
    <source>
        <strain evidence="2">CBS 121167</strain>
    </source>
</reference>
<dbReference type="Proteomes" id="UP000799438">
    <property type="component" value="Unassembled WGS sequence"/>
</dbReference>
<protein>
    <submittedName>
        <fullName evidence="2">Uncharacterized protein</fullName>
    </submittedName>
</protein>
<dbReference type="SUPFAM" id="SSF101152">
    <property type="entry name" value="Mob1/phocein"/>
    <property type="match status" value="1"/>
</dbReference>
<evidence type="ECO:0000256" key="1">
    <source>
        <dbReference type="PIRSR" id="PIRSR605301-1"/>
    </source>
</evidence>
<dbReference type="RefSeq" id="XP_033392980.1">
    <property type="nucleotide sequence ID" value="XM_033542528.1"/>
</dbReference>
<dbReference type="InterPro" id="IPR005301">
    <property type="entry name" value="MOB_kinase_act_fam"/>
</dbReference>
<evidence type="ECO:0000313" key="3">
    <source>
        <dbReference type="Proteomes" id="UP000799438"/>
    </source>
</evidence>
<dbReference type="GeneID" id="54300025"/>
<organism evidence="2 3">
    <name type="scientific">Aplosporella prunicola CBS 121167</name>
    <dbReference type="NCBI Taxonomy" id="1176127"/>
    <lineage>
        <taxon>Eukaryota</taxon>
        <taxon>Fungi</taxon>
        <taxon>Dikarya</taxon>
        <taxon>Ascomycota</taxon>
        <taxon>Pezizomycotina</taxon>
        <taxon>Dothideomycetes</taxon>
        <taxon>Dothideomycetes incertae sedis</taxon>
        <taxon>Botryosphaeriales</taxon>
        <taxon>Aplosporellaceae</taxon>
        <taxon>Aplosporella</taxon>
    </lineage>
</organism>
<accession>A0A6A6AZ92</accession>
<dbReference type="AlphaFoldDB" id="A0A6A6AZ92"/>
<keyword evidence="3" id="KW-1185">Reference proteome</keyword>
<keyword evidence="1" id="KW-0479">Metal-binding</keyword>